<evidence type="ECO:0000313" key="5">
    <source>
        <dbReference type="EMBL" id="GAA4331217.1"/>
    </source>
</evidence>
<dbReference type="Pfam" id="PF00293">
    <property type="entry name" value="NUDIX"/>
    <property type="match status" value="1"/>
</dbReference>
<dbReference type="PROSITE" id="PS51462">
    <property type="entry name" value="NUDIX"/>
    <property type="match status" value="1"/>
</dbReference>
<dbReference type="PANTHER" id="PTHR43046">
    <property type="entry name" value="GDP-MANNOSE MANNOSYL HYDROLASE"/>
    <property type="match status" value="1"/>
</dbReference>
<evidence type="ECO:0000256" key="2">
    <source>
        <dbReference type="ARBA" id="ARBA00022801"/>
    </source>
</evidence>
<dbReference type="PANTHER" id="PTHR43046:SF14">
    <property type="entry name" value="MUTT_NUDIX FAMILY PROTEIN"/>
    <property type="match status" value="1"/>
</dbReference>
<evidence type="ECO:0000256" key="3">
    <source>
        <dbReference type="RuleBase" id="RU003476"/>
    </source>
</evidence>
<dbReference type="InterPro" id="IPR020084">
    <property type="entry name" value="NUDIX_hydrolase_CS"/>
</dbReference>
<comment type="caution">
    <text evidence="5">The sequence shown here is derived from an EMBL/GenBank/DDBJ whole genome shotgun (WGS) entry which is preliminary data.</text>
</comment>
<keyword evidence="2 3" id="KW-0378">Hydrolase</keyword>
<evidence type="ECO:0000313" key="6">
    <source>
        <dbReference type="Proteomes" id="UP001501725"/>
    </source>
</evidence>
<proteinExistence type="inferred from homology"/>
<organism evidence="5 6">
    <name type="scientific">Flaviaesturariibacter amylovorans</name>
    <dbReference type="NCBI Taxonomy" id="1084520"/>
    <lineage>
        <taxon>Bacteria</taxon>
        <taxon>Pseudomonadati</taxon>
        <taxon>Bacteroidota</taxon>
        <taxon>Chitinophagia</taxon>
        <taxon>Chitinophagales</taxon>
        <taxon>Chitinophagaceae</taxon>
        <taxon>Flaviaestuariibacter</taxon>
    </lineage>
</organism>
<name>A0ABP8GX21_9BACT</name>
<keyword evidence="6" id="KW-1185">Reference proteome</keyword>
<dbReference type="RefSeq" id="WP_345255842.1">
    <property type="nucleotide sequence ID" value="NZ_BAABGY010000007.1"/>
</dbReference>
<sequence>MLRIYFGERVLLLTPEETPGAAGTATVDSAEALRAAALSFHRSEKARLILNMAAQCDTTLLLEGAFRLIRTGGGVVRRADGALLLIHRRGVWDLPKGWIDPGETLEACAVREVEEETGVTGLTVTRPLLVTYHTYEDKGGLVLKENHWFAMETTFEGALRPQTEEDIAGAEWVTPSDLDRHLAHTHPSIRDVLQFYLGR</sequence>
<feature type="domain" description="Nudix hydrolase" evidence="4">
    <location>
        <begin position="67"/>
        <end position="196"/>
    </location>
</feature>
<dbReference type="SUPFAM" id="SSF55811">
    <property type="entry name" value="Nudix"/>
    <property type="match status" value="1"/>
</dbReference>
<dbReference type="CDD" id="cd03673">
    <property type="entry name" value="NUDIX_Ap6A_hydrolase"/>
    <property type="match status" value="1"/>
</dbReference>
<dbReference type="EMBL" id="BAABGY010000007">
    <property type="protein sequence ID" value="GAA4331217.1"/>
    <property type="molecule type" value="Genomic_DNA"/>
</dbReference>
<dbReference type="Gene3D" id="3.90.79.10">
    <property type="entry name" value="Nucleoside Triphosphate Pyrophosphohydrolase"/>
    <property type="match status" value="1"/>
</dbReference>
<dbReference type="InterPro" id="IPR000086">
    <property type="entry name" value="NUDIX_hydrolase_dom"/>
</dbReference>
<comment type="cofactor">
    <cofactor evidence="1">
        <name>Mg(2+)</name>
        <dbReference type="ChEBI" id="CHEBI:18420"/>
    </cofactor>
</comment>
<evidence type="ECO:0000259" key="4">
    <source>
        <dbReference type="PROSITE" id="PS51462"/>
    </source>
</evidence>
<gene>
    <name evidence="5" type="ORF">GCM10023184_22820</name>
</gene>
<protein>
    <submittedName>
        <fullName evidence="5">NUDIX domain-containing protein</fullName>
    </submittedName>
</protein>
<dbReference type="PRINTS" id="PR00502">
    <property type="entry name" value="NUDIXFAMILY"/>
</dbReference>
<dbReference type="InterPro" id="IPR020476">
    <property type="entry name" value="Nudix_hydrolase"/>
</dbReference>
<reference evidence="6" key="1">
    <citation type="journal article" date="2019" name="Int. J. Syst. Evol. Microbiol.">
        <title>The Global Catalogue of Microorganisms (GCM) 10K type strain sequencing project: providing services to taxonomists for standard genome sequencing and annotation.</title>
        <authorList>
            <consortium name="The Broad Institute Genomics Platform"/>
            <consortium name="The Broad Institute Genome Sequencing Center for Infectious Disease"/>
            <person name="Wu L."/>
            <person name="Ma J."/>
        </authorList>
    </citation>
    <scope>NUCLEOTIDE SEQUENCE [LARGE SCALE GENOMIC DNA]</scope>
    <source>
        <strain evidence="6">JCM 17919</strain>
    </source>
</reference>
<evidence type="ECO:0000256" key="1">
    <source>
        <dbReference type="ARBA" id="ARBA00001946"/>
    </source>
</evidence>
<dbReference type="PROSITE" id="PS00893">
    <property type="entry name" value="NUDIX_BOX"/>
    <property type="match status" value="1"/>
</dbReference>
<dbReference type="Proteomes" id="UP001501725">
    <property type="component" value="Unassembled WGS sequence"/>
</dbReference>
<accession>A0ABP8GX21</accession>
<dbReference type="InterPro" id="IPR015797">
    <property type="entry name" value="NUDIX_hydrolase-like_dom_sf"/>
</dbReference>
<comment type="similarity">
    <text evidence="3">Belongs to the Nudix hydrolase family.</text>
</comment>